<accession>A0A1H6JYY6</accession>
<dbReference type="PANTHER" id="PTHR43046">
    <property type="entry name" value="GDP-MANNOSE MANNOSYL HYDROLASE"/>
    <property type="match status" value="1"/>
</dbReference>
<dbReference type="OrthoDB" id="25379at2157"/>
<sequence>MHTLVAATVVRTDDDVLLVEEGKAPVSGTWNLPGGRVEADEDPAETAVREFSEEVGVDVDLTGLVGVYLGHDAFVDGPFLSITYLGSVSADPRVVATDSVADVRWVDRERLDELELRSPYVSRAIHDADERTVPRDIVRSLVE</sequence>
<dbReference type="InterPro" id="IPR015797">
    <property type="entry name" value="NUDIX_hydrolase-like_dom_sf"/>
</dbReference>
<dbReference type="CDD" id="cd02883">
    <property type="entry name" value="NUDIX_Hydrolase"/>
    <property type="match status" value="1"/>
</dbReference>
<dbReference type="RefSeq" id="WP_092818058.1">
    <property type="nucleotide sequence ID" value="NZ_FNWU01000030.1"/>
</dbReference>
<reference evidence="4 5" key="1">
    <citation type="submission" date="2016-10" db="EMBL/GenBank/DDBJ databases">
        <authorList>
            <person name="de Groot N.N."/>
        </authorList>
    </citation>
    <scope>NUCLEOTIDE SEQUENCE [LARGE SCALE GENOMIC DNA]</scope>
    <source>
        <strain evidence="4 5">IBRC-M10418</strain>
    </source>
</reference>
<dbReference type="Pfam" id="PF00293">
    <property type="entry name" value="NUDIX"/>
    <property type="match status" value="1"/>
</dbReference>
<dbReference type="EMBL" id="FNWU01000030">
    <property type="protein sequence ID" value="SEH67875.1"/>
    <property type="molecule type" value="Genomic_DNA"/>
</dbReference>
<evidence type="ECO:0000256" key="1">
    <source>
        <dbReference type="ARBA" id="ARBA00001946"/>
    </source>
</evidence>
<dbReference type="PROSITE" id="PS00893">
    <property type="entry name" value="NUDIX_BOX"/>
    <property type="match status" value="1"/>
</dbReference>
<gene>
    <name evidence="4" type="ORF">SAMN05192561_13012</name>
</gene>
<dbReference type="PROSITE" id="PS51462">
    <property type="entry name" value="NUDIX"/>
    <property type="match status" value="1"/>
</dbReference>
<dbReference type="PRINTS" id="PR00502">
    <property type="entry name" value="NUDIXFAMILY"/>
</dbReference>
<dbReference type="Gene3D" id="3.90.79.10">
    <property type="entry name" value="Nucleoside Triphosphate Pyrophosphohydrolase"/>
    <property type="match status" value="1"/>
</dbReference>
<dbReference type="PANTHER" id="PTHR43046:SF16">
    <property type="entry name" value="ADP-RIBOSE PYROPHOSPHATASE YJHB-RELATED"/>
    <property type="match status" value="1"/>
</dbReference>
<keyword evidence="2" id="KW-0378">Hydrolase</keyword>
<dbReference type="InterPro" id="IPR020084">
    <property type="entry name" value="NUDIX_hydrolase_CS"/>
</dbReference>
<keyword evidence="5" id="KW-1185">Reference proteome</keyword>
<dbReference type="InterPro" id="IPR020476">
    <property type="entry name" value="Nudix_hydrolase"/>
</dbReference>
<dbReference type="InterPro" id="IPR000086">
    <property type="entry name" value="NUDIX_hydrolase_dom"/>
</dbReference>
<name>A0A1H6JYY6_9EURY</name>
<organism evidence="4 5">
    <name type="scientific">Halopenitus malekzadehii</name>
    <dbReference type="NCBI Taxonomy" id="1267564"/>
    <lineage>
        <taxon>Archaea</taxon>
        <taxon>Methanobacteriati</taxon>
        <taxon>Methanobacteriota</taxon>
        <taxon>Stenosarchaea group</taxon>
        <taxon>Halobacteria</taxon>
        <taxon>Halobacteriales</taxon>
        <taxon>Haloferacaceae</taxon>
        <taxon>Halopenitus</taxon>
    </lineage>
</organism>
<protein>
    <submittedName>
        <fullName evidence="4">8-oxo-dGTP diphosphatase</fullName>
    </submittedName>
</protein>
<evidence type="ECO:0000313" key="5">
    <source>
        <dbReference type="Proteomes" id="UP000199215"/>
    </source>
</evidence>
<dbReference type="GO" id="GO:0016787">
    <property type="term" value="F:hydrolase activity"/>
    <property type="evidence" value="ECO:0007669"/>
    <property type="project" value="UniProtKB-KW"/>
</dbReference>
<dbReference type="SUPFAM" id="SSF55811">
    <property type="entry name" value="Nudix"/>
    <property type="match status" value="1"/>
</dbReference>
<dbReference type="AlphaFoldDB" id="A0A1H6JYY6"/>
<evidence type="ECO:0000256" key="2">
    <source>
        <dbReference type="ARBA" id="ARBA00022801"/>
    </source>
</evidence>
<dbReference type="STRING" id="1267564.SAMN05192561_13012"/>
<feature type="domain" description="Nudix hydrolase" evidence="3">
    <location>
        <begin position="1"/>
        <end position="129"/>
    </location>
</feature>
<dbReference type="Proteomes" id="UP000199215">
    <property type="component" value="Unassembled WGS sequence"/>
</dbReference>
<evidence type="ECO:0000313" key="4">
    <source>
        <dbReference type="EMBL" id="SEH67875.1"/>
    </source>
</evidence>
<comment type="cofactor">
    <cofactor evidence="1">
        <name>Mg(2+)</name>
        <dbReference type="ChEBI" id="CHEBI:18420"/>
    </cofactor>
</comment>
<proteinExistence type="predicted"/>
<evidence type="ECO:0000259" key="3">
    <source>
        <dbReference type="PROSITE" id="PS51462"/>
    </source>
</evidence>